<feature type="domain" description="Cytosol aminopeptidase" evidence="1">
    <location>
        <begin position="5"/>
        <end position="68"/>
    </location>
</feature>
<evidence type="ECO:0000259" key="1">
    <source>
        <dbReference type="Pfam" id="PF00883"/>
    </source>
</evidence>
<comment type="caution">
    <text evidence="2">The sequence shown here is derived from an EMBL/GenBank/DDBJ whole genome shotgun (WGS) entry which is preliminary data.</text>
</comment>
<dbReference type="Proteomes" id="UP000664048">
    <property type="component" value="Unassembled WGS sequence"/>
</dbReference>
<dbReference type="Pfam" id="PF00883">
    <property type="entry name" value="Peptidase_M17"/>
    <property type="match status" value="1"/>
</dbReference>
<reference evidence="3 5" key="2">
    <citation type="submission" date="2021-03" db="EMBL/GenBank/DDBJ databases">
        <title>Clinical course, treatment and visual outcome of an outbreak of Burkholderia contaminans endophthalmitis following cataract surgery.</title>
        <authorList>
            <person name="Lind C."/>
            <person name="Olsen K."/>
            <person name="Angelsen N.K."/>
            <person name="Krefting E.A."/>
            <person name="Fossen K."/>
            <person name="Gravningen K."/>
            <person name="Depoorter E."/>
            <person name="Vandamme P."/>
            <person name="Bertelsen G."/>
        </authorList>
    </citation>
    <scope>NUCLEOTIDE SEQUENCE [LARGE SCALE GENOMIC DNA]</scope>
    <source>
        <strain evidence="3 5">51242556</strain>
    </source>
</reference>
<evidence type="ECO:0000313" key="2">
    <source>
        <dbReference type="EMBL" id="MBK1932616.1"/>
    </source>
</evidence>
<gene>
    <name evidence="3" type="ORF">J4M89_27375</name>
    <name evidence="2" type="ORF">JIN94_22285</name>
</gene>
<protein>
    <recommendedName>
        <fullName evidence="1">Cytosol aminopeptidase domain-containing protein</fullName>
    </recommendedName>
</protein>
<reference evidence="2" key="1">
    <citation type="submission" date="2021-01" db="EMBL/GenBank/DDBJ databases">
        <title>Outbreak of Burkholderia contaminns endophthalmitis traced to a clinical ventilation system.</title>
        <authorList>
            <person name="Lipuma J."/>
            <person name="Spilker T."/>
            <person name="Kratholm J."/>
        </authorList>
    </citation>
    <scope>NUCLEOTIDE SEQUENCE</scope>
    <source>
        <strain evidence="2">HI4954</strain>
    </source>
</reference>
<dbReference type="Gene3D" id="3.40.630.10">
    <property type="entry name" value="Zn peptidases"/>
    <property type="match status" value="1"/>
</dbReference>
<dbReference type="SUPFAM" id="SSF53187">
    <property type="entry name" value="Zn-dependent exopeptidases"/>
    <property type="match status" value="1"/>
</dbReference>
<proteinExistence type="predicted"/>
<dbReference type="EMBL" id="JAENIB010000009">
    <property type="protein sequence ID" value="MBK1932616.1"/>
    <property type="molecule type" value="Genomic_DNA"/>
</dbReference>
<dbReference type="EMBL" id="JAGEMX010000010">
    <property type="protein sequence ID" value="MBO1833113.1"/>
    <property type="molecule type" value="Genomic_DNA"/>
</dbReference>
<dbReference type="GO" id="GO:0006508">
    <property type="term" value="P:proteolysis"/>
    <property type="evidence" value="ECO:0007669"/>
    <property type="project" value="InterPro"/>
</dbReference>
<accession>A0A1R1W1K8</accession>
<dbReference type="InterPro" id="IPR000819">
    <property type="entry name" value="Peptidase_M17_C"/>
</dbReference>
<name>A0A1R1W1K8_9BURK</name>
<dbReference type="GO" id="GO:0070006">
    <property type="term" value="F:metalloaminopeptidase activity"/>
    <property type="evidence" value="ECO:0007669"/>
    <property type="project" value="InterPro"/>
</dbReference>
<dbReference type="GO" id="GO:0046872">
    <property type="term" value="F:metal ion binding"/>
    <property type="evidence" value="ECO:0007669"/>
    <property type="project" value="InterPro"/>
</dbReference>
<dbReference type="OrthoDB" id="9809354at2"/>
<evidence type="ECO:0000313" key="5">
    <source>
        <dbReference type="Proteomes" id="UP000664048"/>
    </source>
</evidence>
<sequence length="78" mass="8089">MPNEGGEQLKSNFAGLANIGGPVAGSITAARSPSRFAQAYSWAHLDIAGTAWRSGTTKGATGRPVALLFEFLASRVEP</sequence>
<dbReference type="Proteomes" id="UP000611459">
    <property type="component" value="Unassembled WGS sequence"/>
</dbReference>
<keyword evidence="5" id="KW-1185">Reference proteome</keyword>
<evidence type="ECO:0000313" key="3">
    <source>
        <dbReference type="EMBL" id="MBO1833113.1"/>
    </source>
</evidence>
<dbReference type="AlphaFoldDB" id="A0A1R1W1K8"/>
<organism evidence="2 4">
    <name type="scientific">Burkholderia contaminans</name>
    <dbReference type="NCBI Taxonomy" id="488447"/>
    <lineage>
        <taxon>Bacteria</taxon>
        <taxon>Pseudomonadati</taxon>
        <taxon>Pseudomonadota</taxon>
        <taxon>Betaproteobacteria</taxon>
        <taxon>Burkholderiales</taxon>
        <taxon>Burkholderiaceae</taxon>
        <taxon>Burkholderia</taxon>
        <taxon>Burkholderia cepacia complex</taxon>
    </lineage>
</organism>
<evidence type="ECO:0000313" key="4">
    <source>
        <dbReference type="Proteomes" id="UP000611459"/>
    </source>
</evidence>